<dbReference type="PANTHER" id="PTHR12526:SF638">
    <property type="entry name" value="SPORE COAT PROTEIN SA"/>
    <property type="match status" value="1"/>
</dbReference>
<evidence type="ECO:0000313" key="3">
    <source>
        <dbReference type="EMBL" id="OIQ82747.1"/>
    </source>
</evidence>
<dbReference type="InterPro" id="IPR001296">
    <property type="entry name" value="Glyco_trans_1"/>
</dbReference>
<keyword evidence="3" id="KW-0328">Glycosyltransferase</keyword>
<dbReference type="Pfam" id="PF00534">
    <property type="entry name" value="Glycos_transf_1"/>
    <property type="match status" value="1"/>
</dbReference>
<protein>
    <submittedName>
        <fullName evidence="3">2-deoxystreptamine N-acetyl-D-glucosaminyltransferase</fullName>
        <ecNumber evidence="3">2.4.1.283</ecNumber>
    </submittedName>
</protein>
<evidence type="ECO:0000259" key="1">
    <source>
        <dbReference type="Pfam" id="PF00534"/>
    </source>
</evidence>
<dbReference type="InterPro" id="IPR028098">
    <property type="entry name" value="Glyco_trans_4-like_N"/>
</dbReference>
<sequence>MGFRRLTVLQVLPALAGGGVERGTLEVGKFLVEHGHRSMVMSAGGRMVEQLTREGSEHFAWAVGAKSLMTLRLISRLRRFLVEQQVDVLHVRSRMPAWIAWLAWRGMNPATRPHLVTTVHGMYSVSRYSAIMMKGERVIAVSDTIRRYILNNYPEVPAARIALIPRGVDPAEFPHGYRPPEAWLDAWRAQYPQLEGRLVLTLPGRLTRLKGHEDFIRLIGRLKARGLSVHGLIVGGEDPRRRRYAQQLLGRVAGAGMADAITFTGHRSDLREIMAVSDIVLSLSSKPESFGRTSLEALSLGVPVIGYDHGGVGETLRAIFPEGAVPLGQADALEDAVVRNIRPQAGIAAAHNFLLQHMLERTIQVYEELVSPLS</sequence>
<evidence type="ECO:0000259" key="2">
    <source>
        <dbReference type="Pfam" id="PF13439"/>
    </source>
</evidence>
<dbReference type="Pfam" id="PF13439">
    <property type="entry name" value="Glyco_transf_4"/>
    <property type="match status" value="1"/>
</dbReference>
<feature type="domain" description="Glycosyltransferase subfamily 4-like N-terminal" evidence="2">
    <location>
        <begin position="18"/>
        <end position="171"/>
    </location>
</feature>
<dbReference type="GO" id="GO:0102319">
    <property type="term" value="F:2-deoxystreptamine N-acetyl-D-glucosaminyltransferase activity"/>
    <property type="evidence" value="ECO:0007669"/>
    <property type="project" value="UniProtKB-EC"/>
</dbReference>
<gene>
    <name evidence="3" type="primary">neoD</name>
    <name evidence="3" type="ORF">GALL_354690</name>
</gene>
<dbReference type="EMBL" id="MLJW01000771">
    <property type="protein sequence ID" value="OIQ82747.1"/>
    <property type="molecule type" value="Genomic_DNA"/>
</dbReference>
<keyword evidence="3" id="KW-0808">Transferase</keyword>
<dbReference type="AlphaFoldDB" id="A0A1J5QZ61"/>
<dbReference type="EC" id="2.4.1.283" evidence="3"/>
<dbReference type="SUPFAM" id="SSF53756">
    <property type="entry name" value="UDP-Glycosyltransferase/glycogen phosphorylase"/>
    <property type="match status" value="1"/>
</dbReference>
<accession>A0A1J5QZ61</accession>
<proteinExistence type="predicted"/>
<name>A0A1J5QZ61_9ZZZZ</name>
<organism evidence="3">
    <name type="scientific">mine drainage metagenome</name>
    <dbReference type="NCBI Taxonomy" id="410659"/>
    <lineage>
        <taxon>unclassified sequences</taxon>
        <taxon>metagenomes</taxon>
        <taxon>ecological metagenomes</taxon>
    </lineage>
</organism>
<feature type="domain" description="Glycosyl transferase family 1" evidence="1">
    <location>
        <begin position="186"/>
        <end position="336"/>
    </location>
</feature>
<comment type="caution">
    <text evidence="3">The sequence shown here is derived from an EMBL/GenBank/DDBJ whole genome shotgun (WGS) entry which is preliminary data.</text>
</comment>
<dbReference type="PANTHER" id="PTHR12526">
    <property type="entry name" value="GLYCOSYLTRANSFERASE"/>
    <property type="match status" value="1"/>
</dbReference>
<dbReference type="Gene3D" id="3.40.50.2000">
    <property type="entry name" value="Glycogen Phosphorylase B"/>
    <property type="match status" value="2"/>
</dbReference>
<dbReference type="CDD" id="cd03819">
    <property type="entry name" value="GT4_WavL-like"/>
    <property type="match status" value="1"/>
</dbReference>
<reference evidence="3" key="1">
    <citation type="submission" date="2016-10" db="EMBL/GenBank/DDBJ databases">
        <title>Sequence of Gallionella enrichment culture.</title>
        <authorList>
            <person name="Poehlein A."/>
            <person name="Muehling M."/>
            <person name="Daniel R."/>
        </authorList>
    </citation>
    <scope>NUCLEOTIDE SEQUENCE</scope>
</reference>